<evidence type="ECO:0000256" key="1">
    <source>
        <dbReference type="ARBA" id="ARBA00022475"/>
    </source>
</evidence>
<keyword evidence="4 5" id="KW-0472">Membrane</keyword>
<dbReference type="InterPro" id="IPR002035">
    <property type="entry name" value="VWF_A"/>
</dbReference>
<dbReference type="Pfam" id="PF07584">
    <property type="entry name" value="BatA"/>
    <property type="match status" value="1"/>
</dbReference>
<feature type="transmembrane region" description="Helical" evidence="5">
    <location>
        <begin position="53"/>
        <end position="75"/>
    </location>
</feature>
<name>A0A425XXC0_9BACT</name>
<dbReference type="SMART" id="SM00327">
    <property type="entry name" value="VWA"/>
    <property type="match status" value="1"/>
</dbReference>
<dbReference type="PANTHER" id="PTHR22550:SF5">
    <property type="entry name" value="LEUCINE ZIPPER PROTEIN 4"/>
    <property type="match status" value="1"/>
</dbReference>
<dbReference type="NCBIfam" id="TIGR02226">
    <property type="entry name" value="two_anch"/>
    <property type="match status" value="1"/>
</dbReference>
<dbReference type="InterPro" id="IPR024163">
    <property type="entry name" value="Aerotolerance_reg_N"/>
</dbReference>
<evidence type="ECO:0000259" key="6">
    <source>
        <dbReference type="PROSITE" id="PS50234"/>
    </source>
</evidence>
<feature type="domain" description="VWFA" evidence="6">
    <location>
        <begin position="92"/>
        <end position="284"/>
    </location>
</feature>
<dbReference type="EMBL" id="QQWG01000022">
    <property type="protein sequence ID" value="RRG19284.1"/>
    <property type="molecule type" value="Genomic_DNA"/>
</dbReference>
<dbReference type="Gene3D" id="3.40.50.410">
    <property type="entry name" value="von Willebrand factor, type A domain"/>
    <property type="match status" value="1"/>
</dbReference>
<dbReference type="InterPro" id="IPR033881">
    <property type="entry name" value="vWA_BatA_type"/>
</dbReference>
<evidence type="ECO:0000256" key="3">
    <source>
        <dbReference type="ARBA" id="ARBA00022989"/>
    </source>
</evidence>
<keyword evidence="8" id="KW-1185">Reference proteome</keyword>
<protein>
    <submittedName>
        <fullName evidence="7">VWA domain-containing protein</fullName>
    </submittedName>
</protein>
<comment type="caution">
    <text evidence="7">The sequence shown here is derived from an EMBL/GenBank/DDBJ whole genome shotgun (WGS) entry which is preliminary data.</text>
</comment>
<dbReference type="PROSITE" id="PS50234">
    <property type="entry name" value="VWFA"/>
    <property type="match status" value="1"/>
</dbReference>
<dbReference type="SUPFAM" id="SSF53300">
    <property type="entry name" value="vWA-like"/>
    <property type="match status" value="1"/>
</dbReference>
<organism evidence="7 8">
    <name type="scientific">Ancylomarina euxinus</name>
    <dbReference type="NCBI Taxonomy" id="2283627"/>
    <lineage>
        <taxon>Bacteria</taxon>
        <taxon>Pseudomonadati</taxon>
        <taxon>Bacteroidota</taxon>
        <taxon>Bacteroidia</taxon>
        <taxon>Marinilabiliales</taxon>
        <taxon>Marinifilaceae</taxon>
        <taxon>Ancylomarina</taxon>
    </lineage>
</organism>
<dbReference type="CDD" id="cd01467">
    <property type="entry name" value="vWA_BatA_type"/>
    <property type="match status" value="1"/>
</dbReference>
<dbReference type="InterPro" id="IPR036465">
    <property type="entry name" value="vWFA_dom_sf"/>
</dbReference>
<gene>
    <name evidence="7" type="ORF">DWB61_16045</name>
</gene>
<evidence type="ECO:0000313" key="7">
    <source>
        <dbReference type="EMBL" id="RRG19284.1"/>
    </source>
</evidence>
<dbReference type="Pfam" id="PF00092">
    <property type="entry name" value="VWA"/>
    <property type="match status" value="1"/>
</dbReference>
<dbReference type="Proteomes" id="UP000285794">
    <property type="component" value="Unassembled WGS sequence"/>
</dbReference>
<evidence type="ECO:0000256" key="4">
    <source>
        <dbReference type="ARBA" id="ARBA00023136"/>
    </source>
</evidence>
<keyword evidence="1" id="KW-1003">Cell membrane</keyword>
<keyword evidence="3 5" id="KW-1133">Transmembrane helix</keyword>
<dbReference type="OrthoDB" id="6206554at2"/>
<sequence>MNNLDFANPEYLYLLLLIVPVIAWYFWRDKKAHASIQVSTLKSLSKAPKTYKYYFRHALILLRVLAIAFLVIALARPQSSNDWKNVSSEGIDIVMSLDISSSMLAQDFEPNRLEAAKDVATQFITGRQQDKIGLVIFSGESFTQCPLTTDHAVLINLFSDIKSGMIEDGTAIGLGLANAVNRLKDSEAKSRVVILLTDGVNNQGEIAPITAAELAKTYGIRVYTVGIGTQGTAPYPFRTPFGIQMQDMPVEIDEATLTDIAELTGGKYFRATDNNKLKAIYEEIDQMEKRKIEVKQFSTKSEAYKSYALWAALFLLLEIAFRNSILRNIP</sequence>
<dbReference type="InterPro" id="IPR050768">
    <property type="entry name" value="UPF0353/GerABKA_families"/>
</dbReference>
<accession>A0A425XXC0</accession>
<dbReference type="AlphaFoldDB" id="A0A425XXC0"/>
<dbReference type="PANTHER" id="PTHR22550">
    <property type="entry name" value="SPORE GERMINATION PROTEIN"/>
    <property type="match status" value="1"/>
</dbReference>
<evidence type="ECO:0000256" key="2">
    <source>
        <dbReference type="ARBA" id="ARBA00022692"/>
    </source>
</evidence>
<dbReference type="RefSeq" id="WP_125031902.1">
    <property type="nucleotide sequence ID" value="NZ_JAPXVP010000019.1"/>
</dbReference>
<feature type="transmembrane region" description="Helical" evidence="5">
    <location>
        <begin position="12"/>
        <end position="27"/>
    </location>
</feature>
<reference evidence="7 8" key="1">
    <citation type="submission" date="2018-07" db="EMBL/GenBank/DDBJ databases">
        <title>Draft genome sequence of Ancylomarina sp. M1P.</title>
        <authorList>
            <person name="Yadav S."/>
            <person name="Villanueva L."/>
            <person name="Damste J.S.S."/>
        </authorList>
    </citation>
    <scope>NUCLEOTIDE SEQUENCE [LARGE SCALE GENOMIC DNA]</scope>
    <source>
        <strain evidence="7 8">M1P</strain>
    </source>
</reference>
<dbReference type="InterPro" id="IPR011933">
    <property type="entry name" value="Double_TM_dom"/>
</dbReference>
<keyword evidence="2 5" id="KW-0812">Transmembrane</keyword>
<proteinExistence type="predicted"/>
<evidence type="ECO:0000313" key="8">
    <source>
        <dbReference type="Proteomes" id="UP000285794"/>
    </source>
</evidence>
<evidence type="ECO:0000256" key="5">
    <source>
        <dbReference type="SAM" id="Phobius"/>
    </source>
</evidence>